<evidence type="ECO:0000256" key="3">
    <source>
        <dbReference type="ARBA" id="ARBA00022502"/>
    </source>
</evidence>
<protein>
    <submittedName>
        <fullName evidence="11">Mannosyltransferase (PIG-V)</fullName>
    </submittedName>
</protein>
<comment type="subcellular location">
    <subcellularLocation>
        <location evidence="1">Endoplasmic reticulum membrane</location>
        <topology evidence="1">Multi-pass membrane protein</topology>
    </subcellularLocation>
</comment>
<evidence type="ECO:0000256" key="9">
    <source>
        <dbReference type="ARBA" id="ARBA00023136"/>
    </source>
</evidence>
<dbReference type="EMBL" id="MWBQ01000100">
    <property type="protein sequence ID" value="OQA56996.1"/>
    <property type="molecule type" value="Genomic_DNA"/>
</dbReference>
<dbReference type="GO" id="GO:0004376">
    <property type="term" value="F:GPI mannosyltransferase activity"/>
    <property type="evidence" value="ECO:0007669"/>
    <property type="project" value="InterPro"/>
</dbReference>
<dbReference type="GO" id="GO:0000009">
    <property type="term" value="F:alpha-1,6-mannosyltransferase activity"/>
    <property type="evidence" value="ECO:0007669"/>
    <property type="project" value="InterPro"/>
</dbReference>
<evidence type="ECO:0000313" key="11">
    <source>
        <dbReference type="EMBL" id="OQA56996.1"/>
    </source>
</evidence>
<evidence type="ECO:0000256" key="1">
    <source>
        <dbReference type="ARBA" id="ARBA00004477"/>
    </source>
</evidence>
<keyword evidence="9 10" id="KW-0472">Membrane</keyword>
<name>A0A1V5SR38_9BACT</name>
<feature type="transmembrane region" description="Helical" evidence="10">
    <location>
        <begin position="198"/>
        <end position="225"/>
    </location>
</feature>
<dbReference type="GO" id="GO:0006506">
    <property type="term" value="P:GPI anchor biosynthetic process"/>
    <property type="evidence" value="ECO:0007669"/>
    <property type="project" value="UniProtKB-UniPathway"/>
</dbReference>
<feature type="transmembrane region" description="Helical" evidence="10">
    <location>
        <begin position="120"/>
        <end position="142"/>
    </location>
</feature>
<feature type="transmembrane region" description="Helical" evidence="10">
    <location>
        <begin position="376"/>
        <end position="402"/>
    </location>
</feature>
<keyword evidence="6 10" id="KW-0812">Transmembrane</keyword>
<evidence type="ECO:0000256" key="2">
    <source>
        <dbReference type="ARBA" id="ARBA00004687"/>
    </source>
</evidence>
<dbReference type="GO" id="GO:0031501">
    <property type="term" value="C:mannosyltransferase complex"/>
    <property type="evidence" value="ECO:0007669"/>
    <property type="project" value="TreeGrafter"/>
</dbReference>
<feature type="transmembrane region" description="Helical" evidence="10">
    <location>
        <begin position="12"/>
        <end position="33"/>
    </location>
</feature>
<evidence type="ECO:0000256" key="8">
    <source>
        <dbReference type="ARBA" id="ARBA00022989"/>
    </source>
</evidence>
<feature type="transmembrane region" description="Helical" evidence="10">
    <location>
        <begin position="163"/>
        <end position="192"/>
    </location>
</feature>
<sequence>MLIKKVSLNSFLFILFLFLISRGGIYITTYFGYNLFSHYDNPPQFFSEHGGSKMVLPIFIKDSYKPVLNDYIKFDSPFYLRIAERGYDQYRMDEEHPPADWPFFPLYPLLMRGIHTVFNLNLPLIGFLLSNIFFLGALYVIFLITEEATGEKKVAEKTIMYLLLFPTSIFFSMVYTESLFLFLSSLVFLFLFRKKYHWSFLCAALCAITRVPGIVLIGIVFFVLLKESNFRPIKISFRYWASAFFSLLPFLSFLFFMYRLTGDFLAPFHENALNWQRTLSYPWQAYLNFFKTQHFIALGGWDLTPVSFFFANFFLFMVVHCFFSLKKRPELILYGILLTLISLCSMNTNFTSFLRYQSVVFPLFLGMGNLGTKYSWVDYLIILFFSIFQVIYSIGFINNYFFVV</sequence>
<gene>
    <name evidence="11" type="ORF">BWY41_01381</name>
</gene>
<keyword evidence="3" id="KW-0337">GPI-anchor biosynthesis</keyword>
<evidence type="ECO:0000256" key="5">
    <source>
        <dbReference type="ARBA" id="ARBA00022679"/>
    </source>
</evidence>
<feature type="transmembrane region" description="Helical" evidence="10">
    <location>
        <begin position="306"/>
        <end position="325"/>
    </location>
</feature>
<dbReference type="PANTHER" id="PTHR12468:SF2">
    <property type="entry name" value="GPI MANNOSYLTRANSFERASE 2"/>
    <property type="match status" value="1"/>
</dbReference>
<dbReference type="UniPathway" id="UPA00196"/>
<dbReference type="InterPro" id="IPR007315">
    <property type="entry name" value="PIG-V/Gpi18"/>
</dbReference>
<dbReference type="Proteomes" id="UP000485569">
    <property type="component" value="Unassembled WGS sequence"/>
</dbReference>
<keyword evidence="4 11" id="KW-0328">Glycosyltransferase</keyword>
<dbReference type="GO" id="GO:0016020">
    <property type="term" value="C:membrane"/>
    <property type="evidence" value="ECO:0007669"/>
    <property type="project" value="GOC"/>
</dbReference>
<accession>A0A1V5SR38</accession>
<proteinExistence type="predicted"/>
<comment type="pathway">
    <text evidence="2">Glycolipid biosynthesis; glycosylphosphatidylinositol-anchor biosynthesis.</text>
</comment>
<keyword evidence="8 10" id="KW-1133">Transmembrane helix</keyword>
<evidence type="ECO:0000256" key="7">
    <source>
        <dbReference type="ARBA" id="ARBA00022824"/>
    </source>
</evidence>
<keyword evidence="7" id="KW-0256">Endoplasmic reticulum</keyword>
<dbReference type="AlphaFoldDB" id="A0A1V5SR38"/>
<feature type="transmembrane region" description="Helical" evidence="10">
    <location>
        <begin position="332"/>
        <end position="356"/>
    </location>
</feature>
<evidence type="ECO:0000256" key="4">
    <source>
        <dbReference type="ARBA" id="ARBA00022676"/>
    </source>
</evidence>
<evidence type="ECO:0000256" key="6">
    <source>
        <dbReference type="ARBA" id="ARBA00022692"/>
    </source>
</evidence>
<comment type="caution">
    <text evidence="11">The sequence shown here is derived from an EMBL/GenBank/DDBJ whole genome shotgun (WGS) entry which is preliminary data.</text>
</comment>
<organism evidence="11">
    <name type="scientific">Candidatus Atribacter allofermentans</name>
    <dbReference type="NCBI Taxonomy" id="1852833"/>
    <lineage>
        <taxon>Bacteria</taxon>
        <taxon>Pseudomonadati</taxon>
        <taxon>Atribacterota</taxon>
        <taxon>Atribacteria</taxon>
        <taxon>Atribacterales</taxon>
        <taxon>Atribacteraceae</taxon>
        <taxon>Atribacter</taxon>
    </lineage>
</organism>
<dbReference type="Pfam" id="PF04188">
    <property type="entry name" value="Mannosyl_trans2"/>
    <property type="match status" value="1"/>
</dbReference>
<feature type="transmembrane region" description="Helical" evidence="10">
    <location>
        <begin position="237"/>
        <end position="258"/>
    </location>
</feature>
<keyword evidence="5 11" id="KW-0808">Transferase</keyword>
<reference evidence="11" key="1">
    <citation type="submission" date="2017-02" db="EMBL/GenBank/DDBJ databases">
        <title>Delving into the versatile metabolic prowess of the omnipresent phylum Bacteroidetes.</title>
        <authorList>
            <person name="Nobu M.K."/>
            <person name="Mei R."/>
            <person name="Narihiro T."/>
            <person name="Kuroda K."/>
            <person name="Liu W.-T."/>
        </authorList>
    </citation>
    <scope>NUCLEOTIDE SEQUENCE</scope>
    <source>
        <strain evidence="11">ADurb.Bin276</strain>
    </source>
</reference>
<dbReference type="PANTHER" id="PTHR12468">
    <property type="entry name" value="GPI MANNOSYLTRANSFERASE 2"/>
    <property type="match status" value="1"/>
</dbReference>
<evidence type="ECO:0000256" key="10">
    <source>
        <dbReference type="SAM" id="Phobius"/>
    </source>
</evidence>